<feature type="compositionally biased region" description="Basic residues" evidence="1">
    <location>
        <begin position="251"/>
        <end position="274"/>
    </location>
</feature>
<dbReference type="InterPro" id="IPR021728">
    <property type="entry name" value="DUF3300"/>
</dbReference>
<dbReference type="RefSeq" id="WP_348387733.1">
    <property type="nucleotide sequence ID" value="NZ_CP134146.1"/>
</dbReference>
<organism evidence="2 3">
    <name type="scientific">Thalassotalea nanhaiensis</name>
    <dbReference type="NCBI Taxonomy" id="3065648"/>
    <lineage>
        <taxon>Bacteria</taxon>
        <taxon>Pseudomonadati</taxon>
        <taxon>Pseudomonadota</taxon>
        <taxon>Gammaproteobacteria</taxon>
        <taxon>Alteromonadales</taxon>
        <taxon>Colwelliaceae</taxon>
        <taxon>Thalassotalea</taxon>
    </lineage>
</organism>
<evidence type="ECO:0000313" key="2">
    <source>
        <dbReference type="EMBL" id="WNC68578.1"/>
    </source>
</evidence>
<evidence type="ECO:0000256" key="1">
    <source>
        <dbReference type="SAM" id="MobiDB-lite"/>
    </source>
</evidence>
<protein>
    <submittedName>
        <fullName evidence="2">DUF3300 domain-containing protein</fullName>
    </submittedName>
</protein>
<feature type="compositionally biased region" description="Polar residues" evidence="1">
    <location>
        <begin position="367"/>
        <end position="394"/>
    </location>
</feature>
<feature type="region of interest" description="Disordered" evidence="1">
    <location>
        <begin position="338"/>
        <end position="482"/>
    </location>
</feature>
<dbReference type="Proteomes" id="UP001248581">
    <property type="component" value="Chromosome"/>
</dbReference>
<reference evidence="3" key="1">
    <citation type="submission" date="2023-09" db="EMBL/GenBank/DDBJ databases">
        <authorList>
            <person name="Li S."/>
            <person name="Li X."/>
            <person name="Zhang C."/>
            <person name="Zhao Z."/>
        </authorList>
    </citation>
    <scope>NUCLEOTIDE SEQUENCE [LARGE SCALE GENOMIC DNA]</scope>
    <source>
        <strain evidence="3">SQ345</strain>
    </source>
</reference>
<gene>
    <name evidence="2" type="ORF">RI845_00175</name>
</gene>
<feature type="compositionally biased region" description="Basic residues" evidence="1">
    <location>
        <begin position="349"/>
        <end position="366"/>
    </location>
</feature>
<evidence type="ECO:0000313" key="3">
    <source>
        <dbReference type="Proteomes" id="UP001248581"/>
    </source>
</evidence>
<feature type="compositionally biased region" description="Basic and acidic residues" evidence="1">
    <location>
        <begin position="399"/>
        <end position="412"/>
    </location>
</feature>
<name>A0ABY9TK02_9GAMM</name>
<sequence>MKYLTLVFTFIYLLNLPLSFAEQQPASDAKPVEYSQAELEQMLAPIALYPDSVLTHILIAATYPLEIIEAERWVSKNPNLSNNELMDKGESMEWDPSVVALLPFDGILTKMSEELTWTRQLGDAFLSSEEQVLASIQSLRQKADNAGSLAQMENVGVTREDNTIAIVPADPQIVYVPYYDARVVYGPWYWSGYPPVYWAHYPSYYSPHYYAAYPAPFYWHTAVHISVGWFFGGFHWGNHHVVVHHHPHSYYHRHHSSHHHGHSKHYSGGKKHYSTGKPHASKQSSKGYQRWQHQPSHRKSISYKNDRVAKQYSSNKPSKNQVNVSRKQDRQLLALNKYKGVQNVNNKQYKTKKVTSTKHQQVKHKINSSNVRTKQNKSSNKQVANTNHRNNAITKSKHAKNDYRKTYTDRSKKPSVNATSKQNRNLSNKNSYTAKKAPNKQSSKAYKQRASKPSYSASKQHSRPSKGSSHKSSRGKSSKPRH</sequence>
<feature type="compositionally biased region" description="Polar residues" evidence="1">
    <location>
        <begin position="414"/>
        <end position="459"/>
    </location>
</feature>
<proteinExistence type="predicted"/>
<feature type="compositionally biased region" description="Polar residues" evidence="1">
    <location>
        <begin position="281"/>
        <end position="294"/>
    </location>
</feature>
<feature type="region of interest" description="Disordered" evidence="1">
    <location>
        <begin position="251"/>
        <end position="305"/>
    </location>
</feature>
<dbReference type="PANTHER" id="PTHR40269:SF1">
    <property type="entry name" value="OUTER MEMBRANE PROTEIN"/>
    <property type="match status" value="1"/>
</dbReference>
<dbReference type="Pfam" id="PF11737">
    <property type="entry name" value="DUF3300"/>
    <property type="match status" value="1"/>
</dbReference>
<feature type="compositionally biased region" description="Basic residues" evidence="1">
    <location>
        <begin position="460"/>
        <end position="482"/>
    </location>
</feature>
<accession>A0ABY9TK02</accession>
<dbReference type="PANTHER" id="PTHR40269">
    <property type="entry name" value="OUTER MEMBRANE PROTEIN-RELATED"/>
    <property type="match status" value="1"/>
</dbReference>
<keyword evidence="3" id="KW-1185">Reference proteome</keyword>
<dbReference type="EMBL" id="CP134146">
    <property type="protein sequence ID" value="WNC68578.1"/>
    <property type="molecule type" value="Genomic_DNA"/>
</dbReference>